<keyword evidence="4 11" id="KW-1133">Transmembrane helix</keyword>
<comment type="caution">
    <text evidence="13">The sequence shown here is derived from an EMBL/GenBank/DDBJ whole genome shotgun (WGS) entry which is preliminary data.</text>
</comment>
<keyword evidence="6 11" id="KW-0472">Membrane</keyword>
<dbReference type="OrthoDB" id="6355526at2759"/>
<keyword evidence="9" id="KW-1071">Ligand-gated ion channel</keyword>
<dbReference type="GO" id="GO:0016020">
    <property type="term" value="C:membrane"/>
    <property type="evidence" value="ECO:0007669"/>
    <property type="project" value="UniProtKB-SubCell"/>
</dbReference>
<keyword evidence="2" id="KW-0813">Transport</keyword>
<organism evidence="13 14">
    <name type="scientific">Portunus trituberculatus</name>
    <name type="common">Swimming crab</name>
    <name type="synonym">Neptunus trituberculatus</name>
    <dbReference type="NCBI Taxonomy" id="210409"/>
    <lineage>
        <taxon>Eukaryota</taxon>
        <taxon>Metazoa</taxon>
        <taxon>Ecdysozoa</taxon>
        <taxon>Arthropoda</taxon>
        <taxon>Crustacea</taxon>
        <taxon>Multicrustacea</taxon>
        <taxon>Malacostraca</taxon>
        <taxon>Eumalacostraca</taxon>
        <taxon>Eucarida</taxon>
        <taxon>Decapoda</taxon>
        <taxon>Pleocyemata</taxon>
        <taxon>Brachyura</taxon>
        <taxon>Eubrachyura</taxon>
        <taxon>Portunoidea</taxon>
        <taxon>Portunidae</taxon>
        <taxon>Portuninae</taxon>
        <taxon>Portunus</taxon>
    </lineage>
</organism>
<comment type="subcellular location">
    <subcellularLocation>
        <location evidence="1">Membrane</location>
        <topology evidence="1">Multi-pass membrane protein</topology>
    </subcellularLocation>
</comment>
<feature type="domain" description="Ionotropic glutamate receptor L-glutamate and glycine-binding" evidence="12">
    <location>
        <begin position="98"/>
        <end position="157"/>
    </location>
</feature>
<gene>
    <name evidence="13" type="primary">kbp_4</name>
    <name evidence="13" type="ORF">E2C01_007076</name>
</gene>
<proteinExistence type="predicted"/>
<dbReference type="InterPro" id="IPR019594">
    <property type="entry name" value="Glu/Gly-bd"/>
</dbReference>
<evidence type="ECO:0000256" key="4">
    <source>
        <dbReference type="ARBA" id="ARBA00022989"/>
    </source>
</evidence>
<dbReference type="SUPFAM" id="SSF53850">
    <property type="entry name" value="Periplasmic binding protein-like II"/>
    <property type="match status" value="1"/>
</dbReference>
<accession>A0A5B7CX60</accession>
<evidence type="ECO:0000256" key="5">
    <source>
        <dbReference type="ARBA" id="ARBA00023065"/>
    </source>
</evidence>
<evidence type="ECO:0000256" key="9">
    <source>
        <dbReference type="ARBA" id="ARBA00023286"/>
    </source>
</evidence>
<dbReference type="Gene3D" id="3.40.190.10">
    <property type="entry name" value="Periplasmic binding protein-like II"/>
    <property type="match status" value="1"/>
</dbReference>
<keyword evidence="7 13" id="KW-0675">Receptor</keyword>
<evidence type="ECO:0000256" key="6">
    <source>
        <dbReference type="ARBA" id="ARBA00023136"/>
    </source>
</evidence>
<feature type="transmembrane region" description="Helical" evidence="11">
    <location>
        <begin position="182"/>
        <end position="200"/>
    </location>
</feature>
<dbReference type="Proteomes" id="UP000324222">
    <property type="component" value="Unassembled WGS sequence"/>
</dbReference>
<evidence type="ECO:0000256" key="2">
    <source>
        <dbReference type="ARBA" id="ARBA00022448"/>
    </source>
</evidence>
<evidence type="ECO:0000256" key="7">
    <source>
        <dbReference type="ARBA" id="ARBA00023170"/>
    </source>
</evidence>
<keyword evidence="14" id="KW-1185">Reference proteome</keyword>
<keyword evidence="5" id="KW-0406">Ion transport</keyword>
<keyword evidence="10" id="KW-0407">Ion channel</keyword>
<keyword evidence="3 11" id="KW-0812">Transmembrane</keyword>
<name>A0A5B7CX60_PORTR</name>
<protein>
    <submittedName>
        <fullName evidence="13">Glutamate receptor U1</fullName>
    </submittedName>
</protein>
<reference evidence="13 14" key="1">
    <citation type="submission" date="2019-05" db="EMBL/GenBank/DDBJ databases">
        <title>Another draft genome of Portunus trituberculatus and its Hox gene families provides insights of decapod evolution.</title>
        <authorList>
            <person name="Jeong J.-H."/>
            <person name="Song I."/>
            <person name="Kim S."/>
            <person name="Choi T."/>
            <person name="Kim D."/>
            <person name="Ryu S."/>
            <person name="Kim W."/>
        </authorList>
    </citation>
    <scope>NUCLEOTIDE SEQUENCE [LARGE SCALE GENOMIC DNA]</scope>
    <source>
        <tissue evidence="13">Muscle</tissue>
    </source>
</reference>
<evidence type="ECO:0000256" key="8">
    <source>
        <dbReference type="ARBA" id="ARBA00023180"/>
    </source>
</evidence>
<evidence type="ECO:0000313" key="14">
    <source>
        <dbReference type="Proteomes" id="UP000324222"/>
    </source>
</evidence>
<evidence type="ECO:0000259" key="12">
    <source>
        <dbReference type="Pfam" id="PF10613"/>
    </source>
</evidence>
<evidence type="ECO:0000256" key="11">
    <source>
        <dbReference type="SAM" id="Phobius"/>
    </source>
</evidence>
<dbReference type="Pfam" id="PF10613">
    <property type="entry name" value="Lig_chan-Glu_bd"/>
    <property type="match status" value="1"/>
</dbReference>
<dbReference type="GO" id="GO:0015276">
    <property type="term" value="F:ligand-gated monoatomic ion channel activity"/>
    <property type="evidence" value="ECO:0007669"/>
    <property type="project" value="InterPro"/>
</dbReference>
<evidence type="ECO:0000313" key="13">
    <source>
        <dbReference type="EMBL" id="MPC14312.1"/>
    </source>
</evidence>
<evidence type="ECO:0000256" key="3">
    <source>
        <dbReference type="ARBA" id="ARBA00022692"/>
    </source>
</evidence>
<dbReference type="EMBL" id="VSRR010000343">
    <property type="protein sequence ID" value="MPC14312.1"/>
    <property type="molecule type" value="Genomic_DNA"/>
</dbReference>
<sequence length="228" mass="25424">MEHSWDTDAATALKDVLLGSSKSDASFVLIAGKSFSRQVRRFLGASRSVVVFDAARNGSRLDQVITRARQVTLRPRLAGCTKTVCEQWEYCCFLHRKRYTFRRPPDGSWGVKRLDGTFTGMVGQVYKKEADVGLGPFALNAPRLEAVDFLWPISLMPVKVFAGLGSVEVDPWGFVLPFGMRVWVALLALLFLLSFGSCFLSSKLSEEDFSDEGKPAKDNKTIINKKVY</sequence>
<keyword evidence="8" id="KW-0325">Glycoprotein</keyword>
<evidence type="ECO:0000256" key="10">
    <source>
        <dbReference type="ARBA" id="ARBA00023303"/>
    </source>
</evidence>
<dbReference type="AlphaFoldDB" id="A0A5B7CX60"/>
<evidence type="ECO:0000256" key="1">
    <source>
        <dbReference type="ARBA" id="ARBA00004141"/>
    </source>
</evidence>